<dbReference type="Proteomes" id="UP000325032">
    <property type="component" value="Chromosome"/>
</dbReference>
<keyword evidence="2" id="KW-1185">Reference proteome</keyword>
<name>A0A5C0WKM4_BACIA</name>
<proteinExistence type="predicted"/>
<accession>A0A5C0WKM4</accession>
<reference evidence="1 2" key="1">
    <citation type="journal article" date="2018" name="Plant Biotechnol. Rep.">
        <title>Diversity and antifungal activity of endophytic bacteria associated with Panax ginseng seedlings.</title>
        <authorList>
            <person name="Park J.M."/>
            <person name="Hong C.E."/>
            <person name="Jo S.H."/>
        </authorList>
    </citation>
    <scope>NUCLEOTIDE SEQUENCE [LARGE SCALE GENOMIC DNA]</scope>
    <source>
        <strain evidence="1 2">PgKB20</strain>
    </source>
</reference>
<evidence type="ECO:0000313" key="2">
    <source>
        <dbReference type="Proteomes" id="UP000325032"/>
    </source>
</evidence>
<organism evidence="1 2">
    <name type="scientific">Bacillus safensis</name>
    <dbReference type="NCBI Taxonomy" id="561879"/>
    <lineage>
        <taxon>Bacteria</taxon>
        <taxon>Bacillati</taxon>
        <taxon>Bacillota</taxon>
        <taxon>Bacilli</taxon>
        <taxon>Bacillales</taxon>
        <taxon>Bacillaceae</taxon>
        <taxon>Bacillus</taxon>
    </lineage>
</organism>
<evidence type="ECO:0000313" key="1">
    <source>
        <dbReference type="EMBL" id="QEK65219.1"/>
    </source>
</evidence>
<dbReference type="AlphaFoldDB" id="A0A5C0WKM4"/>
<dbReference type="EMBL" id="CP043404">
    <property type="protein sequence ID" value="QEK65219.1"/>
    <property type="molecule type" value="Genomic_DNA"/>
</dbReference>
<dbReference type="RefSeq" id="WP_225315523.1">
    <property type="nucleotide sequence ID" value="NZ_CP043404.1"/>
</dbReference>
<sequence length="50" mass="5423">MGTTTLCEACQKNEMNVVESSDNRNSLINYAINATKDCSAIHYGLLNGIT</sequence>
<gene>
    <name evidence="1" type="ORF">FX981_03489</name>
</gene>
<dbReference type="GeneID" id="71771736"/>
<protein>
    <submittedName>
        <fullName evidence="1">Uncharacterized protein</fullName>
    </submittedName>
</protein>